<comment type="caution">
    <text evidence="11">The sequence shown here is derived from an EMBL/GenBank/DDBJ whole genome shotgun (WGS) entry which is preliminary data.</text>
</comment>
<dbReference type="OrthoDB" id="3268246at2759"/>
<dbReference type="EMBL" id="LJIJ01000272">
    <property type="protein sequence ID" value="ODM99536.1"/>
    <property type="molecule type" value="Genomic_DNA"/>
</dbReference>
<keyword evidence="12" id="KW-1185">Reference proteome</keyword>
<accession>A0A1D2N2M2</accession>
<dbReference type="GO" id="GO:0005635">
    <property type="term" value="C:nuclear envelope"/>
    <property type="evidence" value="ECO:0007669"/>
    <property type="project" value="TreeGrafter"/>
</dbReference>
<dbReference type="CDD" id="cd18870">
    <property type="entry name" value="NUDIX_AcylCoAdiphos_Nudt19"/>
    <property type="match status" value="1"/>
</dbReference>
<name>A0A1D2N2M2_ORCCI</name>
<keyword evidence="8" id="KW-0539">Nucleus</keyword>
<dbReference type="InterPro" id="IPR005043">
    <property type="entry name" value="XPO2_C"/>
</dbReference>
<dbReference type="InterPro" id="IPR013713">
    <property type="entry name" value="XPO2_central"/>
</dbReference>
<dbReference type="GO" id="GO:0006606">
    <property type="term" value="P:protein import into nucleus"/>
    <property type="evidence" value="ECO:0007669"/>
    <property type="project" value="TreeGrafter"/>
</dbReference>
<evidence type="ECO:0000256" key="1">
    <source>
        <dbReference type="ARBA" id="ARBA00004123"/>
    </source>
</evidence>
<keyword evidence="7" id="KW-0653">Protein transport</keyword>
<evidence type="ECO:0000256" key="5">
    <source>
        <dbReference type="ARBA" id="ARBA00022448"/>
    </source>
</evidence>
<keyword evidence="6" id="KW-0963">Cytoplasm</keyword>
<dbReference type="GO" id="GO:0005829">
    <property type="term" value="C:cytosol"/>
    <property type="evidence" value="ECO:0007669"/>
    <property type="project" value="TreeGrafter"/>
</dbReference>
<dbReference type="Proteomes" id="UP000094527">
    <property type="component" value="Unassembled WGS sequence"/>
</dbReference>
<dbReference type="SUPFAM" id="SSF48371">
    <property type="entry name" value="ARM repeat"/>
    <property type="match status" value="1"/>
</dbReference>
<dbReference type="GO" id="GO:0006611">
    <property type="term" value="P:protein export from nucleus"/>
    <property type="evidence" value="ECO:0007669"/>
    <property type="project" value="TreeGrafter"/>
</dbReference>
<comment type="similarity">
    <text evidence="3">Belongs to the XPO2/CSE1 family.</text>
</comment>
<dbReference type="PROSITE" id="PS50166">
    <property type="entry name" value="IMPORTIN_B_NT"/>
    <property type="match status" value="1"/>
</dbReference>
<evidence type="ECO:0000256" key="3">
    <source>
        <dbReference type="ARBA" id="ARBA00008669"/>
    </source>
</evidence>
<evidence type="ECO:0000256" key="2">
    <source>
        <dbReference type="ARBA" id="ARBA00004496"/>
    </source>
</evidence>
<evidence type="ECO:0000313" key="12">
    <source>
        <dbReference type="Proteomes" id="UP000094527"/>
    </source>
</evidence>
<dbReference type="FunFam" id="1.25.10.10:FF:000507">
    <property type="entry name" value="Exportin-2"/>
    <property type="match status" value="1"/>
</dbReference>
<dbReference type="Pfam" id="PF08506">
    <property type="entry name" value="Cse1"/>
    <property type="match status" value="1"/>
</dbReference>
<dbReference type="InterPro" id="IPR001494">
    <property type="entry name" value="Importin-beta_N"/>
</dbReference>
<evidence type="ECO:0000256" key="4">
    <source>
        <dbReference type="ARBA" id="ARBA00018945"/>
    </source>
</evidence>
<feature type="domain" description="Importin N-terminal" evidence="10">
    <location>
        <begin position="29"/>
        <end position="102"/>
    </location>
</feature>
<keyword evidence="5" id="KW-0813">Transport</keyword>
<reference evidence="11 12" key="1">
    <citation type="journal article" date="2016" name="Genome Biol. Evol.">
        <title>Gene Family Evolution Reflects Adaptation to Soil Environmental Stressors in the Genome of the Collembolan Orchesella cincta.</title>
        <authorList>
            <person name="Faddeeva-Vakhrusheva A."/>
            <person name="Derks M.F."/>
            <person name="Anvar S.Y."/>
            <person name="Agamennone V."/>
            <person name="Suring W."/>
            <person name="Smit S."/>
            <person name="van Straalen N.M."/>
            <person name="Roelofs D."/>
        </authorList>
    </citation>
    <scope>NUCLEOTIDE SEQUENCE [LARGE SCALE GENOMIC DNA]</scope>
    <source>
        <tissue evidence="11">Mixed pool</tissue>
    </source>
</reference>
<dbReference type="PANTHER" id="PTHR10997:SF8">
    <property type="entry name" value="EXPORTIN-2"/>
    <property type="match status" value="1"/>
</dbReference>
<dbReference type="AlphaFoldDB" id="A0A1D2N2M2"/>
<sequence>MEINEANLQALGSYLQQTLNPDPTVRKPAEKYLESVEANKNYPLLLLSLVDNANVDVTIRVAGSIVFKNYVKRNWKIVDDVNKIDAADRQAIKSSIVNLMLKSPENIQRQLSDAVSVIGREDFPKLWPDLLKELIEKFTCEDFHIINGVLQTAHSLFKRYRFELKSEDLWREIKFVLDNFAAPLTALFLKLMELASQHATNKDAIKDDEDAGLLEQIRSQICDNIGMYAQKYDEEFQEMLPQFVTAVWNLLTSTGNQSKYDLLVSNAIQFLALVAEKQQHKQLFSDPSTLSSICQKVIIPNMEFRESDEELFEDNPEEYIRRDIEGSDVDTRRRAACDLVKALSRYFEPQITEVFGQYITAMLSQYSQNPTGSWKSKDAAIYLVTSLAAKGQTQRHGITQTNQLVNIVDFYQTYILPDLQAPNVNELPVLKADAIKYLMIFRNQLPQYTVKEGFPHLMRFVRAESAVVHTYAANCIDKILILKNTDNTALIKSADISSLSQELIASLFAALEKPASKENEYVMKAIMRSLSTLQEAVIPIMPHVLPKLVEILMMVARNPSKPHFNHYLFESLSLCIKIMCSKSPQFVAQFEASLFPIIQGVLQQDVIEFIPYMFQILSLLLDFHVNSIPDPYMTLFPCLLVPVLWERPANIHPLVQLLQAYISKGPQQVAASDKINALLGVFQKLIASKTNDHEGFYLVQSLVENMPPEVMEQFLKPVFLLLFQRITSSKTTKFVKCLLVYFSVFINRYGAAAFVSLIDGIENKFMTKVLDRLFIAEVQKVSGTIERKICAVGITKLLCDVPEVMLNGDYTVYWEPLLTALIKLFELPEDDSVPENEHFVEIEDTPGYQTAYSRLNFANKPEVDPLKDTVPNAKIYLAQSLAKLSVAAPGKLIPLTSSMNPDAQAFLSKYLREANNQMELSQSHKVVVRHVSCIMKQSRSYHVSSLHLQTSANHNEVNGNSSARQKAWNEAASLMIVAPMNNSEPYSLGYLMIERSRTHRVLPGSLVFPGGNANPELEGVPYYEFDQLDDRKEKQAWQKRIRKNAEDFLELCKQLDCVPDVHALHDWSNWLTPTNFKPKSRFDTMFYMLIVPRLVNVLADGNEAVKAQWGSPSSLIADHVKGDIRLMPPQVYELCRLKQLKTMNELQYRLELRKKLGIERYFPVFRNVEDGSLILLPGDDLYPTSPDPIGSNPDSLEEIPKTIAQLKDSSTNLHRGVFKDGTITMYDINVTRFGHIY</sequence>
<dbReference type="InterPro" id="IPR016024">
    <property type="entry name" value="ARM-type_fold"/>
</dbReference>
<dbReference type="OMA" id="AENEFLM"/>
<evidence type="ECO:0000259" key="10">
    <source>
        <dbReference type="PROSITE" id="PS50166"/>
    </source>
</evidence>
<dbReference type="GO" id="GO:0005049">
    <property type="term" value="F:nuclear export signal receptor activity"/>
    <property type="evidence" value="ECO:0007669"/>
    <property type="project" value="TreeGrafter"/>
</dbReference>
<protein>
    <recommendedName>
        <fullName evidence="4">Exportin-2</fullName>
    </recommendedName>
    <alternativeName>
        <fullName evidence="9">Importin-alpha re-exporter</fullName>
    </alternativeName>
</protein>
<organism evidence="11 12">
    <name type="scientific">Orchesella cincta</name>
    <name type="common">Springtail</name>
    <name type="synonym">Podura cincta</name>
    <dbReference type="NCBI Taxonomy" id="48709"/>
    <lineage>
        <taxon>Eukaryota</taxon>
        <taxon>Metazoa</taxon>
        <taxon>Ecdysozoa</taxon>
        <taxon>Arthropoda</taxon>
        <taxon>Hexapoda</taxon>
        <taxon>Collembola</taxon>
        <taxon>Entomobryomorpha</taxon>
        <taxon>Entomobryoidea</taxon>
        <taxon>Orchesellidae</taxon>
        <taxon>Orchesellinae</taxon>
        <taxon>Orchesella</taxon>
    </lineage>
</organism>
<proteinExistence type="inferred from homology"/>
<dbReference type="Gene3D" id="1.25.10.10">
    <property type="entry name" value="Leucine-rich Repeat Variant"/>
    <property type="match status" value="2"/>
</dbReference>
<dbReference type="InterPro" id="IPR011989">
    <property type="entry name" value="ARM-like"/>
</dbReference>
<dbReference type="Gene3D" id="3.90.79.10">
    <property type="entry name" value="Nucleoside Triphosphate Pyrophosphohydrolase"/>
    <property type="match status" value="2"/>
</dbReference>
<dbReference type="GO" id="GO:0031267">
    <property type="term" value="F:small GTPase binding"/>
    <property type="evidence" value="ECO:0007669"/>
    <property type="project" value="InterPro"/>
</dbReference>
<evidence type="ECO:0000256" key="7">
    <source>
        <dbReference type="ARBA" id="ARBA00022927"/>
    </source>
</evidence>
<gene>
    <name evidence="11" type="ORF">Ocin01_07150</name>
</gene>
<dbReference type="SMART" id="SM00913">
    <property type="entry name" value="IBN_N"/>
    <property type="match status" value="1"/>
</dbReference>
<evidence type="ECO:0000256" key="8">
    <source>
        <dbReference type="ARBA" id="ARBA00023242"/>
    </source>
</evidence>
<evidence type="ECO:0000256" key="6">
    <source>
        <dbReference type="ARBA" id="ARBA00022490"/>
    </source>
</evidence>
<dbReference type="PANTHER" id="PTHR10997">
    <property type="entry name" value="IMPORTIN-7, 8, 11"/>
    <property type="match status" value="1"/>
</dbReference>
<dbReference type="Pfam" id="PF03378">
    <property type="entry name" value="CAS_CSE1"/>
    <property type="match status" value="1"/>
</dbReference>
<evidence type="ECO:0000313" key="11">
    <source>
        <dbReference type="EMBL" id="ODM99536.1"/>
    </source>
</evidence>
<evidence type="ECO:0000256" key="9">
    <source>
        <dbReference type="ARBA" id="ARBA00030693"/>
    </source>
</evidence>
<dbReference type="STRING" id="48709.A0A1D2N2M2"/>
<comment type="subcellular location">
    <subcellularLocation>
        <location evidence="2">Cytoplasm</location>
    </subcellularLocation>
    <subcellularLocation>
        <location evidence="1">Nucleus</location>
    </subcellularLocation>
</comment>
<dbReference type="Pfam" id="PF03810">
    <property type="entry name" value="IBN_N"/>
    <property type="match status" value="1"/>
</dbReference>